<protein>
    <submittedName>
        <fullName evidence="1">Uncharacterized protein</fullName>
    </submittedName>
</protein>
<organism evidence="1 2">
    <name type="scientific">Enterococcus faecalis ATCC 6055</name>
    <dbReference type="NCBI Taxonomy" id="1169311"/>
    <lineage>
        <taxon>Bacteria</taxon>
        <taxon>Bacillati</taxon>
        <taxon>Bacillota</taxon>
        <taxon>Bacilli</taxon>
        <taxon>Lactobacillales</taxon>
        <taxon>Enterococcaceae</taxon>
        <taxon>Enterococcus</taxon>
    </lineage>
</organism>
<gene>
    <name evidence="1" type="ORF">WOU_02094</name>
</gene>
<dbReference type="Proteomes" id="UP000013638">
    <property type="component" value="Unassembled WGS sequence"/>
</dbReference>
<dbReference type="HOGENOM" id="CLU_147912_0_0_9"/>
<evidence type="ECO:0000313" key="1">
    <source>
        <dbReference type="EMBL" id="EOK11349.1"/>
    </source>
</evidence>
<reference evidence="1 2" key="1">
    <citation type="submission" date="2013-02" db="EMBL/GenBank/DDBJ databases">
        <title>The Genome Sequence of Enterococcus faecalis ATCC_6055.</title>
        <authorList>
            <consortium name="The Broad Institute Genome Sequencing Platform"/>
            <consortium name="The Broad Institute Genome Sequencing Center for Infectious Disease"/>
            <person name="Earl A.M."/>
            <person name="Gilmore M.S."/>
            <person name="Lebreton F."/>
            <person name="Walker B."/>
            <person name="Young S.K."/>
            <person name="Zeng Q."/>
            <person name="Gargeya S."/>
            <person name="Fitzgerald M."/>
            <person name="Haas B."/>
            <person name="Abouelleil A."/>
            <person name="Alvarado L."/>
            <person name="Arachchi H.M."/>
            <person name="Berlin A.M."/>
            <person name="Chapman S.B."/>
            <person name="Dewar J."/>
            <person name="Goldberg J."/>
            <person name="Griggs A."/>
            <person name="Gujja S."/>
            <person name="Hansen M."/>
            <person name="Howarth C."/>
            <person name="Imamovic A."/>
            <person name="Larimer J."/>
            <person name="McCowan C."/>
            <person name="Murphy C."/>
            <person name="Neiman D."/>
            <person name="Pearson M."/>
            <person name="Priest M."/>
            <person name="Roberts A."/>
            <person name="Saif S."/>
            <person name="Shea T."/>
            <person name="Sisk P."/>
            <person name="Sykes S."/>
            <person name="Wortman J."/>
            <person name="Nusbaum C."/>
            <person name="Birren B."/>
        </authorList>
    </citation>
    <scope>NUCLEOTIDE SEQUENCE [LARGE SCALE GENOMIC DNA]</scope>
    <source>
        <strain evidence="1 2">ATCC 6055</strain>
    </source>
</reference>
<accession>R3KS41</accession>
<dbReference type="AlphaFoldDB" id="R3KS41"/>
<proteinExistence type="predicted"/>
<dbReference type="PATRIC" id="fig|1169311.3.peg.2066"/>
<name>R3KS41_ENTFL</name>
<sequence length="122" mass="14746">MLREHGFSVVENSIDDEDIVYIEQYKEYLMGMGIVNVTIPFRKEFIGEYPLSANKSIFVQGYYLRLPTGEKMYSSYYYRFYSWYSRTGAEYVYLERADKSKLLKYFEKYLRLFQQGGRNEVY</sequence>
<evidence type="ECO:0000313" key="2">
    <source>
        <dbReference type="Proteomes" id="UP000013638"/>
    </source>
</evidence>
<comment type="caution">
    <text evidence="1">The sequence shown here is derived from an EMBL/GenBank/DDBJ whole genome shotgun (WGS) entry which is preliminary data.</text>
</comment>
<dbReference type="EMBL" id="ASDZ01000027">
    <property type="protein sequence ID" value="EOK11349.1"/>
    <property type="molecule type" value="Genomic_DNA"/>
</dbReference>